<evidence type="ECO:0000313" key="3">
    <source>
        <dbReference type="EMBL" id="GGG01115.1"/>
    </source>
</evidence>
<dbReference type="CDD" id="cd04196">
    <property type="entry name" value="GT_2_like_d"/>
    <property type="match status" value="1"/>
</dbReference>
<dbReference type="InterPro" id="IPR029044">
    <property type="entry name" value="Nucleotide-diphossugar_trans"/>
</dbReference>
<organism evidence="3 4">
    <name type="scientific">Paenibacillus albidus</name>
    <dbReference type="NCBI Taxonomy" id="2041023"/>
    <lineage>
        <taxon>Bacteria</taxon>
        <taxon>Bacillati</taxon>
        <taxon>Bacillota</taxon>
        <taxon>Bacilli</taxon>
        <taxon>Bacillales</taxon>
        <taxon>Paenibacillaceae</taxon>
        <taxon>Paenibacillus</taxon>
    </lineage>
</organism>
<dbReference type="Proteomes" id="UP000637643">
    <property type="component" value="Unassembled WGS sequence"/>
</dbReference>
<evidence type="ECO:0000259" key="2">
    <source>
        <dbReference type="Pfam" id="PF00535"/>
    </source>
</evidence>
<dbReference type="PANTHER" id="PTHR22916:SF3">
    <property type="entry name" value="UDP-GLCNAC:BETAGAL BETA-1,3-N-ACETYLGLUCOSAMINYLTRANSFERASE-LIKE PROTEIN 1"/>
    <property type="match status" value="1"/>
</dbReference>
<dbReference type="PANTHER" id="PTHR22916">
    <property type="entry name" value="GLYCOSYLTRANSFERASE"/>
    <property type="match status" value="1"/>
</dbReference>
<dbReference type="EMBL" id="BMKR01000031">
    <property type="protein sequence ID" value="GGG01115.1"/>
    <property type="molecule type" value="Genomic_DNA"/>
</dbReference>
<name>A0A917CVH3_9BACL</name>
<gene>
    <name evidence="3" type="ORF">GCM10010912_52420</name>
</gene>
<dbReference type="Gene3D" id="3.90.550.10">
    <property type="entry name" value="Spore Coat Polysaccharide Biosynthesis Protein SpsA, Chain A"/>
    <property type="match status" value="1"/>
</dbReference>
<dbReference type="Pfam" id="PF00535">
    <property type="entry name" value="Glycos_transf_2"/>
    <property type="match status" value="1"/>
</dbReference>
<accession>A0A917CVH3</accession>
<dbReference type="AlphaFoldDB" id="A0A917CVH3"/>
<dbReference type="SUPFAM" id="SSF53448">
    <property type="entry name" value="Nucleotide-diphospho-sugar transferases"/>
    <property type="match status" value="1"/>
</dbReference>
<dbReference type="GO" id="GO:0016758">
    <property type="term" value="F:hexosyltransferase activity"/>
    <property type="evidence" value="ECO:0007669"/>
    <property type="project" value="UniProtKB-ARBA"/>
</dbReference>
<feature type="domain" description="Glycosyltransferase 2-like" evidence="2">
    <location>
        <begin position="5"/>
        <end position="165"/>
    </location>
</feature>
<protein>
    <submittedName>
        <fullName evidence="3">Glycosyl transferase family 2</fullName>
    </submittedName>
</protein>
<reference evidence="3" key="2">
    <citation type="submission" date="2020-09" db="EMBL/GenBank/DDBJ databases">
        <authorList>
            <person name="Sun Q."/>
            <person name="Zhou Y."/>
        </authorList>
    </citation>
    <scope>NUCLEOTIDE SEQUENCE</scope>
    <source>
        <strain evidence="3">CGMCC 1.16134</strain>
    </source>
</reference>
<keyword evidence="3" id="KW-0808">Transferase</keyword>
<dbReference type="RefSeq" id="WP_229696367.1">
    <property type="nucleotide sequence ID" value="NZ_BMKR01000031.1"/>
</dbReference>
<comment type="caution">
    <text evidence="3">The sequence shown here is derived from an EMBL/GenBank/DDBJ whole genome shotgun (WGS) entry which is preliminary data.</text>
</comment>
<evidence type="ECO:0000313" key="4">
    <source>
        <dbReference type="Proteomes" id="UP000637643"/>
    </source>
</evidence>
<comment type="similarity">
    <text evidence="1">Belongs to the glycosyltransferase 2 family.</text>
</comment>
<evidence type="ECO:0000256" key="1">
    <source>
        <dbReference type="ARBA" id="ARBA00006739"/>
    </source>
</evidence>
<proteinExistence type="inferred from homology"/>
<reference evidence="3" key="1">
    <citation type="journal article" date="2014" name="Int. J. Syst. Evol. Microbiol.">
        <title>Complete genome sequence of Corynebacterium casei LMG S-19264T (=DSM 44701T), isolated from a smear-ripened cheese.</title>
        <authorList>
            <consortium name="US DOE Joint Genome Institute (JGI-PGF)"/>
            <person name="Walter F."/>
            <person name="Albersmeier A."/>
            <person name="Kalinowski J."/>
            <person name="Ruckert C."/>
        </authorList>
    </citation>
    <scope>NUCLEOTIDE SEQUENCE</scope>
    <source>
        <strain evidence="3">CGMCC 1.16134</strain>
    </source>
</reference>
<keyword evidence="4" id="KW-1185">Reference proteome</keyword>
<sequence length="306" mass="35622">MHVQVLLSTFNGELYIAEQIESIISQTYNDISILIRDDGSQDNTLEILQYYTLKYPGRIKLIKGYNIGAVESFQVLLKEADGSPSYYSYCDQDDVWLPHRVETAVNALNKLDNNKPLMHFTLTYLTDSKLGRIKAWPKSPTKNLSFYNALIENIAVGTTITINKAARDRITRRNPDTSNIIMHDWWSYLCISALGEVVFDSVPSVLYRQHDKNLIGGNKSLKDFILRKVRSYSSNKGKRMLYKQALEFWKCYEDDMNGAQREQLELFLKPRNNMYERVLYLKKTQLYRQSLEGDFLFKFLILIGYI</sequence>
<dbReference type="InterPro" id="IPR001173">
    <property type="entry name" value="Glyco_trans_2-like"/>
</dbReference>